<keyword evidence="10" id="KW-1185">Reference proteome</keyword>
<dbReference type="Gene3D" id="3.30.420.10">
    <property type="entry name" value="Ribonuclease H-like superfamily/Ribonuclease H"/>
    <property type="match status" value="1"/>
</dbReference>
<dbReference type="PANTHER" id="PTHR42648:SF27">
    <property type="entry name" value="RNA-DIRECTED DNA POLYMERASE"/>
    <property type="match status" value="1"/>
</dbReference>
<dbReference type="Pfam" id="PF13976">
    <property type="entry name" value="gag_pre-integrs"/>
    <property type="match status" value="1"/>
</dbReference>
<dbReference type="PANTHER" id="PTHR42648">
    <property type="entry name" value="TRANSPOSASE, PUTATIVE-RELATED"/>
    <property type="match status" value="1"/>
</dbReference>
<organism evidence="9 10">
    <name type="scientific">Platanthera zijinensis</name>
    <dbReference type="NCBI Taxonomy" id="2320716"/>
    <lineage>
        <taxon>Eukaryota</taxon>
        <taxon>Viridiplantae</taxon>
        <taxon>Streptophyta</taxon>
        <taxon>Embryophyta</taxon>
        <taxon>Tracheophyta</taxon>
        <taxon>Spermatophyta</taxon>
        <taxon>Magnoliopsida</taxon>
        <taxon>Liliopsida</taxon>
        <taxon>Asparagales</taxon>
        <taxon>Orchidaceae</taxon>
        <taxon>Orchidoideae</taxon>
        <taxon>Orchideae</taxon>
        <taxon>Orchidinae</taxon>
        <taxon>Platanthera</taxon>
    </lineage>
</organism>
<dbReference type="Proteomes" id="UP001418222">
    <property type="component" value="Unassembled WGS sequence"/>
</dbReference>
<dbReference type="InterPro" id="IPR043502">
    <property type="entry name" value="DNA/RNA_pol_sf"/>
</dbReference>
<dbReference type="GO" id="GO:0006508">
    <property type="term" value="P:proteolysis"/>
    <property type="evidence" value="ECO:0007669"/>
    <property type="project" value="UniProtKB-KW"/>
</dbReference>
<name>A0AAP0C1H0_9ASPA</name>
<dbReference type="InterPro" id="IPR001878">
    <property type="entry name" value="Znf_CCHC"/>
</dbReference>
<dbReference type="PROSITE" id="PS50994">
    <property type="entry name" value="INTEGRASE"/>
    <property type="match status" value="1"/>
</dbReference>
<evidence type="ECO:0000313" key="10">
    <source>
        <dbReference type="Proteomes" id="UP001418222"/>
    </source>
</evidence>
<dbReference type="GO" id="GO:0003676">
    <property type="term" value="F:nucleic acid binding"/>
    <property type="evidence" value="ECO:0007669"/>
    <property type="project" value="InterPro"/>
</dbReference>
<evidence type="ECO:0000256" key="5">
    <source>
        <dbReference type="PROSITE-ProRule" id="PRU00047"/>
    </source>
</evidence>
<keyword evidence="5" id="KW-0862">Zinc</keyword>
<sequence length="1439" mass="163937">MIDKSPLANDGSNFSDWILKLNIVLRLENLLPILDGECPKENEIGQPTDAEKEEQKRWNDNQRVVQTLILASIGDQLQRKFLDTPAKEIVAQLEKMFTDSARKERYKTTIALTRCKMMEGESVSVHFLKVQGYLEKLEKLNSPIPEDIAEDIILGSLPYSFKDFIMHYHMREKNMTINELHNALKTAEVDMGKTKGNAVLAVTSESKKIFKKRDNAKGQTSKGNPHLKGKRGGTQGSTSKGGSVKNSPNSLTECYHCHEKGHFKMNCPKYKKDLDEGKIERKRPKGIFVIELNLNLTTTILDWVIDTGSCAHLISNVQSLKDRRSLSKGEVVLKVGNGASISAVAVGTLELPLPSGLYLTLFNVYHVPSILRNIISVSCLDAEGFNFIIGNFQMKIEKDGLFYASAFISNGLYLLNIVKDKQVLNINNKRLKISHISETLLWHHRLGHINEKRIRKLHQANLLDSFEPNAIGTCESCLTGKMTKTPFKKKGARANNLLELIHSDVCGPMNVCARDGFRYFITFTDDYSRYGYVYLMKHKSESLAKFKEYRTEVENQLDKRIKVLRTDRGGEYLSNEFSTYLKEGGILPQLTPPGTPQWNGVSERRNRTLLDMVRPMMCQTDLPLYFWGHALLTAAYTLNFVPTKAVDKTPHEIWVGKPPITSFLKIWGCEAYVKRMLSSKLDPKADKCFFIGYPRETKGYSFWHKSTNTIFVKKGATFLEKEFLERIKSGDRRVILEETQENLQEGDHEMNTDVQYDHQESQEVPLVSGSMSVPSPQKIAGEALTLPPPVSPTRDEHELTPPEMVENIQESRIESGKPKELRRSIRERKKPDIYMGLHEVFIIDTEDPLTYEEAMKRKDSIAWLEAMKSEIQSMYDNQVWNLVDLPDGKKSIPCKWIFKRKMDMNGNMTTYKARLVAKGFSQVQGIDYDETFSPVVMFKTIRIMLAIAAFHDYEIWQLDVKTAFLNGKLDEDVFMKQPQGFEDPQNNGKVCKLQRAIYGLKQASRSWNKRFDEEVKTLEFIQSKEEPCVYKKVSGSHVIFLILYVDDILLMGNDLSLMEQTRNSLKMIFSMKDMGEAQYILGIKIYRDRSRRLIGLTQSVYIDKILERFQMENSKKGNVPMTTSTQLGKSQCAMSHKDIEYMMNVPYASAIGSIMYDMICTRPDVAYALSMTSRHQASPGPNHWTAVKNILRYLKRTKNKFLVFGGHKELRVEGYTDASFMTDPDDRRSQSGFVFLLNGGAVSWRSWKQSTTADSTTAAEVMAAAEASKEAVWIKKFLEELGVVASSGEPLRLFCDNSASISQIKEPKSHHKTKYMDRKYFVTRDFIEEGKIALLWIDTNSNTADPFTKPLSQAKGEIHFESMGLQDHGEALPDPPVHQLLRRRRFRRRSSPARASAFSRVVVPFLDGCGKAQRRVLLPPLAGVLEFRPPRLSDAERSV</sequence>
<evidence type="ECO:0000313" key="9">
    <source>
        <dbReference type="EMBL" id="KAK8957726.1"/>
    </source>
</evidence>
<keyword evidence="3" id="KW-0064">Aspartyl protease</keyword>
<gene>
    <name evidence="9" type="ORF">KSP39_PZI001286</name>
</gene>
<dbReference type="GO" id="GO:0004190">
    <property type="term" value="F:aspartic-type endopeptidase activity"/>
    <property type="evidence" value="ECO:0007669"/>
    <property type="project" value="UniProtKB-KW"/>
</dbReference>
<evidence type="ECO:0000259" key="8">
    <source>
        <dbReference type="PROSITE" id="PS50994"/>
    </source>
</evidence>
<dbReference type="InterPro" id="IPR036397">
    <property type="entry name" value="RNaseH_sf"/>
</dbReference>
<dbReference type="InterPro" id="IPR036875">
    <property type="entry name" value="Znf_CCHC_sf"/>
</dbReference>
<dbReference type="CDD" id="cd09272">
    <property type="entry name" value="RNase_HI_RT_Ty1"/>
    <property type="match status" value="1"/>
</dbReference>
<dbReference type="InterPro" id="IPR039537">
    <property type="entry name" value="Retrotran_Ty1/copia-like"/>
</dbReference>
<evidence type="ECO:0000259" key="7">
    <source>
        <dbReference type="PROSITE" id="PS50158"/>
    </source>
</evidence>
<dbReference type="SUPFAM" id="SSF57756">
    <property type="entry name" value="Retrovirus zinc finger-like domains"/>
    <property type="match status" value="1"/>
</dbReference>
<dbReference type="Pfam" id="PF14223">
    <property type="entry name" value="Retrotran_gag_2"/>
    <property type="match status" value="1"/>
</dbReference>
<dbReference type="Pfam" id="PF07727">
    <property type="entry name" value="RVT_2"/>
    <property type="match status" value="1"/>
</dbReference>
<feature type="domain" description="CCHC-type" evidence="7">
    <location>
        <begin position="254"/>
        <end position="269"/>
    </location>
</feature>
<dbReference type="Pfam" id="PF22936">
    <property type="entry name" value="Pol_BBD"/>
    <property type="match status" value="1"/>
</dbReference>
<evidence type="ECO:0000256" key="6">
    <source>
        <dbReference type="SAM" id="MobiDB-lite"/>
    </source>
</evidence>
<keyword evidence="2" id="KW-0479">Metal-binding</keyword>
<dbReference type="SUPFAM" id="SSF56672">
    <property type="entry name" value="DNA/RNA polymerases"/>
    <property type="match status" value="1"/>
</dbReference>
<dbReference type="InterPro" id="IPR013103">
    <property type="entry name" value="RVT_2"/>
</dbReference>
<accession>A0AAP0C1H0</accession>
<dbReference type="PROSITE" id="PS50158">
    <property type="entry name" value="ZF_CCHC"/>
    <property type="match status" value="1"/>
</dbReference>
<evidence type="ECO:0000256" key="3">
    <source>
        <dbReference type="ARBA" id="ARBA00022750"/>
    </source>
</evidence>
<keyword evidence="1" id="KW-0645">Protease</keyword>
<dbReference type="InterPro" id="IPR054722">
    <property type="entry name" value="PolX-like_BBD"/>
</dbReference>
<dbReference type="Gene3D" id="4.10.60.10">
    <property type="entry name" value="Zinc finger, CCHC-type"/>
    <property type="match status" value="1"/>
</dbReference>
<feature type="region of interest" description="Disordered" evidence="6">
    <location>
        <begin position="210"/>
        <end position="248"/>
    </location>
</feature>
<feature type="domain" description="Integrase catalytic" evidence="8">
    <location>
        <begin position="482"/>
        <end position="658"/>
    </location>
</feature>
<evidence type="ECO:0000256" key="4">
    <source>
        <dbReference type="ARBA" id="ARBA00022801"/>
    </source>
</evidence>
<dbReference type="EMBL" id="JBBWWQ010000001">
    <property type="protein sequence ID" value="KAK8957726.1"/>
    <property type="molecule type" value="Genomic_DNA"/>
</dbReference>
<dbReference type="GO" id="GO:0015074">
    <property type="term" value="P:DNA integration"/>
    <property type="evidence" value="ECO:0007669"/>
    <property type="project" value="InterPro"/>
</dbReference>
<protein>
    <submittedName>
        <fullName evidence="9">Uncharacterized protein</fullName>
    </submittedName>
</protein>
<dbReference type="InterPro" id="IPR057670">
    <property type="entry name" value="SH3_retrovirus"/>
</dbReference>
<dbReference type="InterPro" id="IPR025724">
    <property type="entry name" value="GAG-pre-integrase_dom"/>
</dbReference>
<keyword evidence="4" id="KW-0378">Hydrolase</keyword>
<proteinExistence type="predicted"/>
<dbReference type="Pfam" id="PF00665">
    <property type="entry name" value="rve"/>
    <property type="match status" value="1"/>
</dbReference>
<comment type="caution">
    <text evidence="9">The sequence shown here is derived from an EMBL/GenBank/DDBJ whole genome shotgun (WGS) entry which is preliminary data.</text>
</comment>
<dbReference type="InterPro" id="IPR001584">
    <property type="entry name" value="Integrase_cat-core"/>
</dbReference>
<dbReference type="Pfam" id="PF25597">
    <property type="entry name" value="SH3_retrovirus"/>
    <property type="match status" value="1"/>
</dbReference>
<dbReference type="GO" id="GO:0008270">
    <property type="term" value="F:zinc ion binding"/>
    <property type="evidence" value="ECO:0007669"/>
    <property type="project" value="UniProtKB-KW"/>
</dbReference>
<evidence type="ECO:0000256" key="2">
    <source>
        <dbReference type="ARBA" id="ARBA00022723"/>
    </source>
</evidence>
<dbReference type="SUPFAM" id="SSF53098">
    <property type="entry name" value="Ribonuclease H-like"/>
    <property type="match status" value="1"/>
</dbReference>
<dbReference type="InterPro" id="IPR012337">
    <property type="entry name" value="RNaseH-like_sf"/>
</dbReference>
<evidence type="ECO:0000256" key="1">
    <source>
        <dbReference type="ARBA" id="ARBA00022670"/>
    </source>
</evidence>
<keyword evidence="5" id="KW-0863">Zinc-finger</keyword>
<reference evidence="9 10" key="1">
    <citation type="journal article" date="2022" name="Nat. Plants">
        <title>Genomes of leafy and leafless Platanthera orchids illuminate the evolution of mycoheterotrophy.</title>
        <authorList>
            <person name="Li M.H."/>
            <person name="Liu K.W."/>
            <person name="Li Z."/>
            <person name="Lu H.C."/>
            <person name="Ye Q.L."/>
            <person name="Zhang D."/>
            <person name="Wang J.Y."/>
            <person name="Li Y.F."/>
            <person name="Zhong Z.M."/>
            <person name="Liu X."/>
            <person name="Yu X."/>
            <person name="Liu D.K."/>
            <person name="Tu X.D."/>
            <person name="Liu B."/>
            <person name="Hao Y."/>
            <person name="Liao X.Y."/>
            <person name="Jiang Y.T."/>
            <person name="Sun W.H."/>
            <person name="Chen J."/>
            <person name="Chen Y.Q."/>
            <person name="Ai Y."/>
            <person name="Zhai J.W."/>
            <person name="Wu S.S."/>
            <person name="Zhou Z."/>
            <person name="Hsiao Y.Y."/>
            <person name="Wu W.L."/>
            <person name="Chen Y.Y."/>
            <person name="Lin Y.F."/>
            <person name="Hsu J.L."/>
            <person name="Li C.Y."/>
            <person name="Wang Z.W."/>
            <person name="Zhao X."/>
            <person name="Zhong W.Y."/>
            <person name="Ma X.K."/>
            <person name="Ma L."/>
            <person name="Huang J."/>
            <person name="Chen G.Z."/>
            <person name="Huang M.Z."/>
            <person name="Huang L."/>
            <person name="Peng D.H."/>
            <person name="Luo Y.B."/>
            <person name="Zou S.Q."/>
            <person name="Chen S.P."/>
            <person name="Lan S."/>
            <person name="Tsai W.C."/>
            <person name="Van de Peer Y."/>
            <person name="Liu Z.J."/>
        </authorList>
    </citation>
    <scope>NUCLEOTIDE SEQUENCE [LARGE SCALE GENOMIC DNA]</scope>
    <source>
        <strain evidence="9">Lor287</strain>
    </source>
</reference>